<accession>A0A0R3CV81</accession>
<organism evidence="2 3">
    <name type="scientific">Bradyrhizobium yuanmingense</name>
    <dbReference type="NCBI Taxonomy" id="108015"/>
    <lineage>
        <taxon>Bacteria</taxon>
        <taxon>Pseudomonadati</taxon>
        <taxon>Pseudomonadota</taxon>
        <taxon>Alphaproteobacteria</taxon>
        <taxon>Hyphomicrobiales</taxon>
        <taxon>Nitrobacteraceae</taxon>
        <taxon>Bradyrhizobium</taxon>
    </lineage>
</organism>
<protein>
    <recommendedName>
        <fullName evidence="4">Lipoprotein</fullName>
    </recommendedName>
</protein>
<dbReference type="AlphaFoldDB" id="A0A0R3CV81"/>
<feature type="signal peptide" evidence="1">
    <location>
        <begin position="1"/>
        <end position="23"/>
    </location>
</feature>
<sequence>MIRKADFAAALLALLASTISVVACRGPQFERSILLDAIPPAAEGSDVIAKVEILEVSIHEAPGLYPYRVARGRVLQSIRVTADGQIIEIYAEPDSCGGGLDQRAVGRAGFIAGRFKQFVNEILFEGSWSNRQIGKF</sequence>
<evidence type="ECO:0000256" key="1">
    <source>
        <dbReference type="SAM" id="SignalP"/>
    </source>
</evidence>
<evidence type="ECO:0008006" key="4">
    <source>
        <dbReference type="Google" id="ProtNLM"/>
    </source>
</evidence>
<proteinExistence type="predicted"/>
<dbReference type="OrthoDB" id="8240418at2"/>
<keyword evidence="1" id="KW-0732">Signal</keyword>
<dbReference type="RefSeq" id="WP_057027399.1">
    <property type="nucleotide sequence ID" value="NZ_LJYF01000021.1"/>
</dbReference>
<dbReference type="PROSITE" id="PS51257">
    <property type="entry name" value="PROKAR_LIPOPROTEIN"/>
    <property type="match status" value="1"/>
</dbReference>
<dbReference type="EMBL" id="LJYF01000021">
    <property type="protein sequence ID" value="KRP98222.1"/>
    <property type="molecule type" value="Genomic_DNA"/>
</dbReference>
<feature type="chain" id="PRO_5006434794" description="Lipoprotein" evidence="1">
    <location>
        <begin position="24"/>
        <end position="136"/>
    </location>
</feature>
<gene>
    <name evidence="2" type="ORF">AOQ72_17150</name>
</gene>
<evidence type="ECO:0000313" key="2">
    <source>
        <dbReference type="EMBL" id="KRP98222.1"/>
    </source>
</evidence>
<evidence type="ECO:0000313" key="3">
    <source>
        <dbReference type="Proteomes" id="UP000051380"/>
    </source>
</evidence>
<name>A0A0R3CV81_9BRAD</name>
<comment type="caution">
    <text evidence="2">The sequence shown here is derived from an EMBL/GenBank/DDBJ whole genome shotgun (WGS) entry which is preliminary data.</text>
</comment>
<reference evidence="2 3" key="1">
    <citation type="submission" date="2015-09" db="EMBL/GenBank/DDBJ databases">
        <title>Draft Genome Sequence of the Strain BR 3267 (Bradyrhizobium yuanmingense) recommended as inoculant for cowpea in Brazil.</title>
        <authorList>
            <person name="Simoes-Araujo J.L."/>
            <person name="Zilli J.E."/>
        </authorList>
    </citation>
    <scope>NUCLEOTIDE SEQUENCE [LARGE SCALE GENOMIC DNA]</scope>
    <source>
        <strain evidence="2 3">BR3267</strain>
    </source>
</reference>
<dbReference type="Proteomes" id="UP000051380">
    <property type="component" value="Unassembled WGS sequence"/>
</dbReference>